<dbReference type="GO" id="GO:0016020">
    <property type="term" value="C:membrane"/>
    <property type="evidence" value="ECO:0007669"/>
    <property type="project" value="UniProtKB-SubCell"/>
</dbReference>
<feature type="transmembrane region" description="Helical" evidence="7">
    <location>
        <begin position="427"/>
        <end position="448"/>
    </location>
</feature>
<evidence type="ECO:0000256" key="5">
    <source>
        <dbReference type="ARBA" id="ARBA00023136"/>
    </source>
</evidence>
<keyword evidence="3" id="KW-0732">Signal</keyword>
<comment type="subcellular location">
    <subcellularLocation>
        <location evidence="1">Membrane</location>
        <topology evidence="1">Single-pass type I membrane protein</topology>
    </subcellularLocation>
</comment>
<dbReference type="InterPro" id="IPR018795">
    <property type="entry name" value="K2013-like"/>
</dbReference>
<evidence type="ECO:0000256" key="2">
    <source>
        <dbReference type="ARBA" id="ARBA00022692"/>
    </source>
</evidence>
<reference evidence="8" key="1">
    <citation type="journal article" date="2010" name="Science">
        <title>Plasticity of animal genome architecture unmasked by rapid evolution of a pelagic tunicate.</title>
        <authorList>
            <person name="Denoeud F."/>
            <person name="Henriet S."/>
            <person name="Mungpakdee S."/>
            <person name="Aury J.M."/>
            <person name="Da Silva C."/>
            <person name="Brinkmann H."/>
            <person name="Mikhaleva J."/>
            <person name="Olsen L.C."/>
            <person name="Jubin C."/>
            <person name="Canestro C."/>
            <person name="Bouquet J.M."/>
            <person name="Danks G."/>
            <person name="Poulain J."/>
            <person name="Campsteijn C."/>
            <person name="Adamski M."/>
            <person name="Cross I."/>
            <person name="Yadetie F."/>
            <person name="Muffato M."/>
            <person name="Louis A."/>
            <person name="Butcher S."/>
            <person name="Tsagkogeorga G."/>
            <person name="Konrad A."/>
            <person name="Singh S."/>
            <person name="Jensen M.F."/>
            <person name="Cong E.H."/>
            <person name="Eikeseth-Otteraa H."/>
            <person name="Noel B."/>
            <person name="Anthouard V."/>
            <person name="Porcel B.M."/>
            <person name="Kachouri-Lafond R."/>
            <person name="Nishino A."/>
            <person name="Ugolini M."/>
            <person name="Chourrout P."/>
            <person name="Nishida H."/>
            <person name="Aasland R."/>
            <person name="Huzurbazar S."/>
            <person name="Westhof E."/>
            <person name="Delsuc F."/>
            <person name="Lehrach H."/>
            <person name="Reinhardt R."/>
            <person name="Weissenbach J."/>
            <person name="Roy S.W."/>
            <person name="Artiguenave F."/>
            <person name="Postlethwait J.H."/>
            <person name="Manak J.R."/>
            <person name="Thompson E.M."/>
            <person name="Jaillon O."/>
            <person name="Du Pasquier L."/>
            <person name="Boudinot P."/>
            <person name="Liberles D.A."/>
            <person name="Volff J.N."/>
            <person name="Philippe H."/>
            <person name="Lenhard B."/>
            <person name="Roest Crollius H."/>
            <person name="Wincker P."/>
            <person name="Chourrout D."/>
        </authorList>
    </citation>
    <scope>NUCLEOTIDE SEQUENCE [LARGE SCALE GENOMIC DNA]</scope>
</reference>
<accession>E4XYW7</accession>
<dbReference type="PANTHER" id="PTHR31386">
    <property type="entry name" value="UNCHARACTERIZED PROTEIN KIAA2013"/>
    <property type="match status" value="1"/>
</dbReference>
<keyword evidence="5 7" id="KW-0472">Membrane</keyword>
<name>E4XYW7_OIKDI</name>
<protein>
    <submittedName>
        <fullName evidence="8">Uncharacterized protein</fullName>
    </submittedName>
</protein>
<dbReference type="PANTHER" id="PTHR31386:SF2">
    <property type="entry name" value="SIMILAR TO RIKEN CDNA 2510039O18"/>
    <property type="match status" value="1"/>
</dbReference>
<dbReference type="Pfam" id="PF10222">
    <property type="entry name" value="DUF2152"/>
    <property type="match status" value="1"/>
</dbReference>
<keyword evidence="6" id="KW-0325">Glycoprotein</keyword>
<evidence type="ECO:0000256" key="3">
    <source>
        <dbReference type="ARBA" id="ARBA00022729"/>
    </source>
</evidence>
<evidence type="ECO:0000256" key="1">
    <source>
        <dbReference type="ARBA" id="ARBA00004479"/>
    </source>
</evidence>
<proteinExistence type="predicted"/>
<organism evidence="8">
    <name type="scientific">Oikopleura dioica</name>
    <name type="common">Tunicate</name>
    <dbReference type="NCBI Taxonomy" id="34765"/>
    <lineage>
        <taxon>Eukaryota</taxon>
        <taxon>Metazoa</taxon>
        <taxon>Chordata</taxon>
        <taxon>Tunicata</taxon>
        <taxon>Appendicularia</taxon>
        <taxon>Copelata</taxon>
        <taxon>Oikopleuridae</taxon>
        <taxon>Oikopleura</taxon>
    </lineage>
</organism>
<evidence type="ECO:0000256" key="6">
    <source>
        <dbReference type="ARBA" id="ARBA00023180"/>
    </source>
</evidence>
<dbReference type="OrthoDB" id="10017443at2759"/>
<dbReference type="AlphaFoldDB" id="E4XYW7"/>
<evidence type="ECO:0000256" key="4">
    <source>
        <dbReference type="ARBA" id="ARBA00022989"/>
    </source>
</evidence>
<dbReference type="Proteomes" id="UP000001307">
    <property type="component" value="Unassembled WGS sequence"/>
</dbReference>
<keyword evidence="9" id="KW-1185">Reference proteome</keyword>
<keyword evidence="2 7" id="KW-0812">Transmembrane</keyword>
<dbReference type="InParanoid" id="E4XYW7"/>
<keyword evidence="4 7" id="KW-1133">Transmembrane helix</keyword>
<gene>
    <name evidence="8" type="ORF">GSOID_T00009912001</name>
</gene>
<sequence>MNWEIEIEKSREKIENAFIDYRTGLLTKSTCHGVADNCLHVSHKMLVHRSQPNLFVQTMRFTWTGFHLHEVDISINPPASKSSIKKVKTTEETEEFTYRIASGLYAAIITEILPDSFSLKGDEKTKLLSQKIVFGMAKTSEAALEVARKNMKTAQKQSDLKLIEDHERAWKDLLHTGIHLDPNDPDPHHIIPRAQLVNSTVHSIMAVTASKTQTQALGADYQLVPNSPIMTPDYCYNGVATLHSNSLWKDVQTIDEAFALRDTWQLTLKNHGCDGLVYAGAEGLLQAMVLSFAGLQFTSEHLALGTDPEVLHNEIGLSNIRYKNSSIDIYLIKEDDVELPEIHVTARKLTKFAEKIYACEAGCMLQIEPISTQDMKFPIFVTKPSTPILYISHSREHLDLLQHTLHVESKISHAEHYSSHSSGISVYFWYFFGAFFFLFHFCLIRLVVKEYWSWGSTPQQYSYRFRLQP</sequence>
<evidence type="ECO:0000313" key="8">
    <source>
        <dbReference type="EMBL" id="CBY14829.1"/>
    </source>
</evidence>
<dbReference type="EMBL" id="FN653357">
    <property type="protein sequence ID" value="CBY14829.1"/>
    <property type="molecule type" value="Genomic_DNA"/>
</dbReference>
<evidence type="ECO:0000256" key="7">
    <source>
        <dbReference type="SAM" id="Phobius"/>
    </source>
</evidence>
<evidence type="ECO:0000313" key="9">
    <source>
        <dbReference type="Proteomes" id="UP000001307"/>
    </source>
</evidence>